<dbReference type="Gene3D" id="3.40.50.300">
    <property type="entry name" value="P-loop containing nucleotide triphosphate hydrolases"/>
    <property type="match status" value="1"/>
</dbReference>
<name>A0ABZ0I0S1_9GAMM</name>
<evidence type="ECO:0000313" key="4">
    <source>
        <dbReference type="Proteomes" id="UP001626537"/>
    </source>
</evidence>
<reference evidence="3 4" key="1">
    <citation type="submission" date="2023-10" db="EMBL/GenBank/DDBJ databases">
        <title>Two novel species belonging to the OM43/NOR5 clade.</title>
        <authorList>
            <person name="Park M."/>
        </authorList>
    </citation>
    <scope>NUCLEOTIDE SEQUENCE [LARGE SCALE GENOMIC DNA]</scope>
    <source>
        <strain evidence="3 4">IMCC43200</strain>
    </source>
</reference>
<dbReference type="PANTHER" id="PTHR12788:SF10">
    <property type="entry name" value="PROTEIN-TYROSINE SULFOTRANSFERASE"/>
    <property type="match status" value="1"/>
</dbReference>
<dbReference type="Gene3D" id="1.25.40.10">
    <property type="entry name" value="Tetratricopeptide repeat domain"/>
    <property type="match status" value="1"/>
</dbReference>
<dbReference type="RefSeq" id="WP_407346958.1">
    <property type="nucleotide sequence ID" value="NZ_CP136864.1"/>
</dbReference>
<keyword evidence="2" id="KW-0802">TPR repeat</keyword>
<evidence type="ECO:0000256" key="1">
    <source>
        <dbReference type="ARBA" id="ARBA00022679"/>
    </source>
</evidence>
<dbReference type="InterPro" id="IPR011990">
    <property type="entry name" value="TPR-like_helical_dom_sf"/>
</dbReference>
<dbReference type="SMART" id="SM00028">
    <property type="entry name" value="TPR"/>
    <property type="match status" value="3"/>
</dbReference>
<proteinExistence type="predicted"/>
<dbReference type="InterPro" id="IPR019734">
    <property type="entry name" value="TPR_rpt"/>
</dbReference>
<dbReference type="SUPFAM" id="SSF52540">
    <property type="entry name" value="P-loop containing nucleoside triphosphate hydrolases"/>
    <property type="match status" value="1"/>
</dbReference>
<keyword evidence="1" id="KW-0808">Transferase</keyword>
<organism evidence="3 4">
    <name type="scientific">Congregibacter variabilis</name>
    <dbReference type="NCBI Taxonomy" id="3081200"/>
    <lineage>
        <taxon>Bacteria</taxon>
        <taxon>Pseudomonadati</taxon>
        <taxon>Pseudomonadota</taxon>
        <taxon>Gammaproteobacteria</taxon>
        <taxon>Cellvibrionales</taxon>
        <taxon>Halieaceae</taxon>
        <taxon>Congregibacter</taxon>
    </lineage>
</organism>
<evidence type="ECO:0000256" key="2">
    <source>
        <dbReference type="PROSITE-ProRule" id="PRU00339"/>
    </source>
</evidence>
<dbReference type="Pfam" id="PF13469">
    <property type="entry name" value="Sulfotransfer_3"/>
    <property type="match status" value="1"/>
</dbReference>
<dbReference type="InterPro" id="IPR026634">
    <property type="entry name" value="TPST-like"/>
</dbReference>
<dbReference type="Proteomes" id="UP001626537">
    <property type="component" value="Chromosome"/>
</dbReference>
<accession>A0ABZ0I0S1</accession>
<dbReference type="PANTHER" id="PTHR12788">
    <property type="entry name" value="PROTEIN-TYROSINE SULFOTRANSFERASE 2"/>
    <property type="match status" value="1"/>
</dbReference>
<dbReference type="EMBL" id="CP136864">
    <property type="protein sequence ID" value="WOJ92363.1"/>
    <property type="molecule type" value="Genomic_DNA"/>
</dbReference>
<dbReference type="InterPro" id="IPR027417">
    <property type="entry name" value="P-loop_NTPase"/>
</dbReference>
<dbReference type="Pfam" id="PF13432">
    <property type="entry name" value="TPR_16"/>
    <property type="match status" value="2"/>
</dbReference>
<dbReference type="SUPFAM" id="SSF48452">
    <property type="entry name" value="TPR-like"/>
    <property type="match status" value="1"/>
</dbReference>
<sequence length="535" mass="58629">MSDTPGSMPGNTPIDPTKPTLQDLLNEGSQLVQARRLQDAETLAKALLSEFGDNAEVRFFASDVESLRGDAPAALEHLDALEESLGSKPRVLLRKAQLCLFDGQWQRALSCAREVDLLEARERELAALSQVFIELGQHKEARNCLLIARDKNPESVQLLYLLAVSEVQLDMLEEAQKHLTQVLELSPADPGALHLRAQLRSWSVEENHVAELRDVLTNSSEPQLTAIASYSLAKELEDLGSYVESYAAYSAGAEAYRGLINYDPATELGAQQDIRDTFTPARVAKLVRGDDLPGPIFIVGMPRSGIRLAERVLASHSAVTGAGELGELRRILGLLARDAAPAEVSDAEATIAVDFAELGRRYMSAARERVGDVARFVDCTSNNFLYCGHILAAMPGARIIHMQRDALDTCYSVFKSLIFGAHSYSYNLEELADYYQSYRAHMQHWREAFPGQILDVSYEGLVQNTDAETRRMLDFCSLEFEQGMLEPGITTPINTIISASKLLPALHSNAIGSAERAGPGFDVLRSRLGDAGVLG</sequence>
<evidence type="ECO:0000313" key="3">
    <source>
        <dbReference type="EMBL" id="WOJ92363.1"/>
    </source>
</evidence>
<feature type="repeat" description="TPR" evidence="2">
    <location>
        <begin position="156"/>
        <end position="189"/>
    </location>
</feature>
<keyword evidence="4" id="KW-1185">Reference proteome</keyword>
<protein>
    <submittedName>
        <fullName evidence="3">Sulfotransferase</fullName>
    </submittedName>
</protein>
<gene>
    <name evidence="3" type="ORF">R0135_11265</name>
</gene>
<dbReference type="PROSITE" id="PS50005">
    <property type="entry name" value="TPR"/>
    <property type="match status" value="1"/>
</dbReference>